<dbReference type="EMBL" id="OX459118">
    <property type="protein sequence ID" value="CAI9091036.1"/>
    <property type="molecule type" value="Genomic_DNA"/>
</dbReference>
<dbReference type="Gene3D" id="3.40.50.300">
    <property type="entry name" value="P-loop containing nucleotide triphosphate hydrolases"/>
    <property type="match status" value="1"/>
</dbReference>
<gene>
    <name evidence="3" type="ORF">OLC1_LOCUS3064</name>
</gene>
<accession>A0AAV1C6A9</accession>
<dbReference type="GO" id="GO:0033588">
    <property type="term" value="C:elongator holoenzyme complex"/>
    <property type="evidence" value="ECO:0007669"/>
    <property type="project" value="InterPro"/>
</dbReference>
<dbReference type="InterPro" id="IPR018627">
    <property type="entry name" value="ELP6"/>
</dbReference>
<dbReference type="AlphaFoldDB" id="A0AAV1C6A9"/>
<dbReference type="GO" id="GO:0002098">
    <property type="term" value="P:tRNA wobble uridine modification"/>
    <property type="evidence" value="ECO:0007669"/>
    <property type="project" value="InterPro"/>
</dbReference>
<evidence type="ECO:0000313" key="3">
    <source>
        <dbReference type="EMBL" id="CAI9091036.1"/>
    </source>
</evidence>
<name>A0AAV1C6A9_OLDCO</name>
<proteinExistence type="inferred from homology"/>
<dbReference type="CDD" id="cd19495">
    <property type="entry name" value="Elp6"/>
    <property type="match status" value="1"/>
</dbReference>
<keyword evidence="4" id="KW-1185">Reference proteome</keyword>
<dbReference type="Pfam" id="PF09807">
    <property type="entry name" value="ELP6"/>
    <property type="match status" value="1"/>
</dbReference>
<comment type="similarity">
    <text evidence="2">Belongs to the ELP6 family.</text>
</comment>
<protein>
    <submittedName>
        <fullName evidence="3">OLC1v1025953C1</fullName>
    </submittedName>
</protein>
<evidence type="ECO:0000256" key="2">
    <source>
        <dbReference type="ARBA" id="ARBA00008837"/>
    </source>
</evidence>
<dbReference type="PANTHER" id="PTHR16184">
    <property type="entry name" value="ELONGATOR COMPLEX PROTEIN 6"/>
    <property type="match status" value="1"/>
</dbReference>
<dbReference type="InterPro" id="IPR027417">
    <property type="entry name" value="P-loop_NTPase"/>
</dbReference>
<reference evidence="3" key="1">
    <citation type="submission" date="2023-03" db="EMBL/GenBank/DDBJ databases">
        <authorList>
            <person name="Julca I."/>
        </authorList>
    </citation>
    <scope>NUCLEOTIDE SEQUENCE</scope>
</reference>
<comment type="pathway">
    <text evidence="1">tRNA modification; 5-methoxycarbonylmethyl-2-thiouridine-tRNA biosynthesis.</text>
</comment>
<evidence type="ECO:0000256" key="1">
    <source>
        <dbReference type="ARBA" id="ARBA00005043"/>
    </source>
</evidence>
<evidence type="ECO:0000313" key="4">
    <source>
        <dbReference type="Proteomes" id="UP001161247"/>
    </source>
</evidence>
<dbReference type="Proteomes" id="UP001161247">
    <property type="component" value="Chromosome 1"/>
</dbReference>
<sequence>MSGLYSSPSHSLLEEALSFGEADDAVYLSSSRPKAALPSGGGGGGGGSGTVVLIEDCVETNGGFILHHLIKRALSPNRPSDVVVFVSFAHPFSHYDRILRKMGCNLSGHRENKRFIYHDMLSMNSPGSVRDGIEATDDLLMTLYGKIQKAVELYSSPEGSKHVTIMIDDISLMEVAVNGLSNHVVDFLHYCYSLTTQFGCSMIILNHEDIYSSLEQLSPLLHLEYLANVVIKAEPLATGLATDVHGQLTVFNKGICRRNGKSKSKIRNFQFRVKENKVEFFYPGSQT</sequence>
<dbReference type="PANTHER" id="PTHR16184:SF6">
    <property type="entry name" value="ELONGATOR COMPLEX PROTEIN 6"/>
    <property type="match status" value="1"/>
</dbReference>
<organism evidence="3 4">
    <name type="scientific">Oldenlandia corymbosa var. corymbosa</name>
    <dbReference type="NCBI Taxonomy" id="529605"/>
    <lineage>
        <taxon>Eukaryota</taxon>
        <taxon>Viridiplantae</taxon>
        <taxon>Streptophyta</taxon>
        <taxon>Embryophyta</taxon>
        <taxon>Tracheophyta</taxon>
        <taxon>Spermatophyta</taxon>
        <taxon>Magnoliopsida</taxon>
        <taxon>eudicotyledons</taxon>
        <taxon>Gunneridae</taxon>
        <taxon>Pentapetalae</taxon>
        <taxon>asterids</taxon>
        <taxon>lamiids</taxon>
        <taxon>Gentianales</taxon>
        <taxon>Rubiaceae</taxon>
        <taxon>Rubioideae</taxon>
        <taxon>Spermacoceae</taxon>
        <taxon>Hedyotis-Oldenlandia complex</taxon>
        <taxon>Oldenlandia</taxon>
    </lineage>
</organism>